<reference evidence="1 2" key="1">
    <citation type="journal article" date="2020" name="ISME J.">
        <title>Uncovering the hidden diversity of litter-decomposition mechanisms in mushroom-forming fungi.</title>
        <authorList>
            <person name="Floudas D."/>
            <person name="Bentzer J."/>
            <person name="Ahren D."/>
            <person name="Johansson T."/>
            <person name="Persson P."/>
            <person name="Tunlid A."/>
        </authorList>
    </citation>
    <scope>NUCLEOTIDE SEQUENCE [LARGE SCALE GENOMIC DNA]</scope>
    <source>
        <strain evidence="1 2">CBS 101986</strain>
    </source>
</reference>
<dbReference type="AlphaFoldDB" id="A0A8H5AZT3"/>
<dbReference type="Proteomes" id="UP000567179">
    <property type="component" value="Unassembled WGS sequence"/>
</dbReference>
<dbReference type="SUPFAM" id="SSF52047">
    <property type="entry name" value="RNI-like"/>
    <property type="match status" value="1"/>
</dbReference>
<evidence type="ECO:0000313" key="2">
    <source>
        <dbReference type="Proteomes" id="UP000567179"/>
    </source>
</evidence>
<dbReference type="OrthoDB" id="2891411at2759"/>
<dbReference type="EMBL" id="JAACJJ010000056">
    <property type="protein sequence ID" value="KAF5313117.1"/>
    <property type="molecule type" value="Genomic_DNA"/>
</dbReference>
<evidence type="ECO:0000313" key="1">
    <source>
        <dbReference type="EMBL" id="KAF5313117.1"/>
    </source>
</evidence>
<keyword evidence="2" id="KW-1185">Reference proteome</keyword>
<protein>
    <recommendedName>
        <fullName evidence="3">F-box domain-containing protein</fullName>
    </recommendedName>
</protein>
<proteinExistence type="predicted"/>
<comment type="caution">
    <text evidence="1">The sequence shown here is derived from an EMBL/GenBank/DDBJ whole genome shotgun (WGS) entry which is preliminary data.</text>
</comment>
<sequence>MFNSRMRGRVRKYAPSGGMIAPPPRRIQPAKKRVGIQDLPLELLWEMLSNFPPSRCEMKKPTQEDFELAADRRATLIALSQTCGYFRRVFRPHAYDAIQVFTGLNRGCYKYLPDYNSKNPGVGAERPEYLFAKELVRQIQVVTIRDPSLASLVKSIDVTILGYKQISILTELARCMRRLPNLKNVYINIAVGSPDLTPFIGRFNFPQVHGLRVSRAAQRLIHCCPNLRHLGVAGGDFSGISYQYYLIRLHNLESISIPFQDQYNFADIARDMPFVRSITFDYNATLTYLSSRGKASTTLYDKFWPHLAKLKHLHVIRVKQMPESVWTGKSNALLGLVMDTWVSPALEILRSIRGGKVGKQQEKKLVLRWENKMRTFSA</sequence>
<evidence type="ECO:0008006" key="3">
    <source>
        <dbReference type="Google" id="ProtNLM"/>
    </source>
</evidence>
<organism evidence="1 2">
    <name type="scientific">Psilocybe cf. subviscida</name>
    <dbReference type="NCBI Taxonomy" id="2480587"/>
    <lineage>
        <taxon>Eukaryota</taxon>
        <taxon>Fungi</taxon>
        <taxon>Dikarya</taxon>
        <taxon>Basidiomycota</taxon>
        <taxon>Agaricomycotina</taxon>
        <taxon>Agaricomycetes</taxon>
        <taxon>Agaricomycetidae</taxon>
        <taxon>Agaricales</taxon>
        <taxon>Agaricineae</taxon>
        <taxon>Strophariaceae</taxon>
        <taxon>Psilocybe</taxon>
    </lineage>
</organism>
<accession>A0A8H5AZT3</accession>
<name>A0A8H5AZT3_9AGAR</name>
<gene>
    <name evidence="1" type="ORF">D9619_003763</name>
</gene>